<dbReference type="PANTHER" id="PTHR30069">
    <property type="entry name" value="TONB-DEPENDENT OUTER MEMBRANE RECEPTOR"/>
    <property type="match status" value="1"/>
</dbReference>
<feature type="region of interest" description="Disordered" evidence="14">
    <location>
        <begin position="24"/>
        <end position="44"/>
    </location>
</feature>
<dbReference type="EMBL" id="SHKO01000001">
    <property type="protein sequence ID" value="RZT99853.1"/>
    <property type="molecule type" value="Genomic_DNA"/>
</dbReference>
<evidence type="ECO:0000256" key="12">
    <source>
        <dbReference type="PROSITE-ProRule" id="PRU01360"/>
    </source>
</evidence>
<feature type="compositionally biased region" description="Polar residues" evidence="14">
    <location>
        <begin position="24"/>
        <end position="41"/>
    </location>
</feature>
<gene>
    <name evidence="18" type="ORF">EV681_1648</name>
</gene>
<evidence type="ECO:0000256" key="8">
    <source>
        <dbReference type="ARBA" id="ARBA00023077"/>
    </source>
</evidence>
<proteinExistence type="inferred from homology"/>
<dbReference type="Gene3D" id="2.170.130.10">
    <property type="entry name" value="TonB-dependent receptor, plug domain"/>
    <property type="match status" value="1"/>
</dbReference>
<evidence type="ECO:0000256" key="6">
    <source>
        <dbReference type="ARBA" id="ARBA00022729"/>
    </source>
</evidence>
<keyword evidence="11 12" id="KW-0998">Cell outer membrane</keyword>
<evidence type="ECO:0000313" key="19">
    <source>
        <dbReference type="Proteomes" id="UP000293398"/>
    </source>
</evidence>
<dbReference type="Pfam" id="PF00593">
    <property type="entry name" value="TonB_dep_Rec_b-barrel"/>
    <property type="match status" value="1"/>
</dbReference>
<evidence type="ECO:0000256" key="7">
    <source>
        <dbReference type="ARBA" id="ARBA00023065"/>
    </source>
</evidence>
<dbReference type="Gene3D" id="2.40.170.20">
    <property type="entry name" value="TonB-dependent receptor, beta-barrel domain"/>
    <property type="match status" value="1"/>
</dbReference>
<evidence type="ECO:0000256" key="3">
    <source>
        <dbReference type="ARBA" id="ARBA00022448"/>
    </source>
</evidence>
<organism evidence="18 19">
    <name type="scientific">Advenella incenata</name>
    <dbReference type="NCBI Taxonomy" id="267800"/>
    <lineage>
        <taxon>Bacteria</taxon>
        <taxon>Pseudomonadati</taxon>
        <taxon>Pseudomonadota</taxon>
        <taxon>Betaproteobacteria</taxon>
        <taxon>Burkholderiales</taxon>
        <taxon>Alcaligenaceae</taxon>
    </lineage>
</organism>
<dbReference type="InterPro" id="IPR039426">
    <property type="entry name" value="TonB-dep_rcpt-like"/>
</dbReference>
<comment type="subcellular location">
    <subcellularLocation>
        <location evidence="1 12">Cell outer membrane</location>
        <topology evidence="1 12">Multi-pass membrane protein</topology>
    </subcellularLocation>
</comment>
<dbReference type="InterPro" id="IPR000531">
    <property type="entry name" value="Beta-barrel_TonB"/>
</dbReference>
<reference evidence="18 19" key="1">
    <citation type="submission" date="2019-02" db="EMBL/GenBank/DDBJ databases">
        <title>Genomic Encyclopedia of Type Strains, Phase IV (KMG-IV): sequencing the most valuable type-strain genomes for metagenomic binning, comparative biology and taxonomic classification.</title>
        <authorList>
            <person name="Goeker M."/>
        </authorList>
    </citation>
    <scope>NUCLEOTIDE SEQUENCE [LARGE SCALE GENOMIC DNA]</scope>
    <source>
        <strain evidence="18 19">DSM 23814</strain>
    </source>
</reference>
<dbReference type="GO" id="GO:0044718">
    <property type="term" value="P:siderophore transmembrane transport"/>
    <property type="evidence" value="ECO:0007669"/>
    <property type="project" value="TreeGrafter"/>
</dbReference>
<keyword evidence="19" id="KW-1185">Reference proteome</keyword>
<evidence type="ECO:0000256" key="9">
    <source>
        <dbReference type="ARBA" id="ARBA00023136"/>
    </source>
</evidence>
<dbReference type="GO" id="GO:0009279">
    <property type="term" value="C:cell outer membrane"/>
    <property type="evidence" value="ECO:0007669"/>
    <property type="project" value="UniProtKB-SubCell"/>
</dbReference>
<accession>A0A4Q7VTE3</accession>
<evidence type="ECO:0000256" key="4">
    <source>
        <dbReference type="ARBA" id="ARBA00022452"/>
    </source>
</evidence>
<keyword evidence="8 13" id="KW-0798">TonB box</keyword>
<keyword evidence="10 18" id="KW-0675">Receptor</keyword>
<dbReference type="InterPro" id="IPR036942">
    <property type="entry name" value="Beta-barrel_TonB_sf"/>
</dbReference>
<evidence type="ECO:0000256" key="5">
    <source>
        <dbReference type="ARBA" id="ARBA00022692"/>
    </source>
</evidence>
<feature type="signal peptide" evidence="15">
    <location>
        <begin position="1"/>
        <end position="23"/>
    </location>
</feature>
<dbReference type="Proteomes" id="UP000293398">
    <property type="component" value="Unassembled WGS sequence"/>
</dbReference>
<dbReference type="OrthoDB" id="183532at2"/>
<comment type="similarity">
    <text evidence="2 12 13">Belongs to the TonB-dependent receptor family.</text>
</comment>
<dbReference type="GO" id="GO:0015344">
    <property type="term" value="F:siderophore uptake transmembrane transporter activity"/>
    <property type="evidence" value="ECO:0007669"/>
    <property type="project" value="TreeGrafter"/>
</dbReference>
<dbReference type="RefSeq" id="WP_130303682.1">
    <property type="nucleotide sequence ID" value="NZ_SHKO01000001.1"/>
</dbReference>
<evidence type="ECO:0000256" key="14">
    <source>
        <dbReference type="SAM" id="MobiDB-lite"/>
    </source>
</evidence>
<comment type="caution">
    <text evidence="18">The sequence shown here is derived from an EMBL/GenBank/DDBJ whole genome shotgun (WGS) entry which is preliminary data.</text>
</comment>
<dbReference type="PROSITE" id="PS52016">
    <property type="entry name" value="TONB_DEPENDENT_REC_3"/>
    <property type="match status" value="1"/>
</dbReference>
<dbReference type="InterPro" id="IPR012910">
    <property type="entry name" value="Plug_dom"/>
</dbReference>
<keyword evidence="6 15" id="KW-0732">Signal</keyword>
<evidence type="ECO:0000256" key="11">
    <source>
        <dbReference type="ARBA" id="ARBA00023237"/>
    </source>
</evidence>
<protein>
    <submittedName>
        <fullName evidence="18">Outer membrane receptor for ferrienterochelin and colicins</fullName>
    </submittedName>
</protein>
<feature type="domain" description="TonB-dependent receptor-like beta-barrel" evidence="16">
    <location>
        <begin position="249"/>
        <end position="635"/>
    </location>
</feature>
<evidence type="ECO:0000256" key="15">
    <source>
        <dbReference type="SAM" id="SignalP"/>
    </source>
</evidence>
<dbReference type="InterPro" id="IPR037066">
    <property type="entry name" value="Plug_dom_sf"/>
</dbReference>
<name>A0A4Q7VTE3_9BURK</name>
<dbReference type="PANTHER" id="PTHR30069:SF53">
    <property type="entry name" value="COLICIN I RECEPTOR-RELATED"/>
    <property type="match status" value="1"/>
</dbReference>
<dbReference type="SUPFAM" id="SSF56935">
    <property type="entry name" value="Porins"/>
    <property type="match status" value="1"/>
</dbReference>
<evidence type="ECO:0000256" key="2">
    <source>
        <dbReference type="ARBA" id="ARBA00009810"/>
    </source>
</evidence>
<feature type="chain" id="PRO_5020832067" evidence="15">
    <location>
        <begin position="24"/>
        <end position="665"/>
    </location>
</feature>
<keyword evidence="7" id="KW-0406">Ion transport</keyword>
<evidence type="ECO:0000313" key="18">
    <source>
        <dbReference type="EMBL" id="RZT99853.1"/>
    </source>
</evidence>
<keyword evidence="3 12" id="KW-0813">Transport</keyword>
<evidence type="ECO:0000259" key="16">
    <source>
        <dbReference type="Pfam" id="PF00593"/>
    </source>
</evidence>
<evidence type="ECO:0000256" key="1">
    <source>
        <dbReference type="ARBA" id="ARBA00004571"/>
    </source>
</evidence>
<dbReference type="AlphaFoldDB" id="A0A4Q7VTE3"/>
<evidence type="ECO:0000256" key="10">
    <source>
        <dbReference type="ARBA" id="ARBA00023170"/>
    </source>
</evidence>
<sequence length="665" mass="73376">MSERSRAVSSLIVLAVWSIGAQAQTQSTGEGRQRTGQSVASPQDGYVTTLPSVVVTATASERASSDVPASITVVSGEDIRRRPVNDLADALKGTVGVSLEDVGQGRRGISIRGMSAEHTLMLVDGQRVSSSASAIAHSDMELGWVPAEAIERLEVVRGPMSSLYGSEALGGVVNVITRSATDRWIGSLSSYALATDHGLGGNQYKNGFYIAGPLIAGRLGLTAWGEFRQRHMLRDAANTALSALDRQRATTGHLGLSWTPDARQRIDLSVDAVNENQAGVYGGARGIAYRSENEIQRRRYALSHTGEWDWGSTRTRLYRSTLDRQIWRSDGDKASGPNRFVDTVFDTQASFPLNSIHRLTIGGQFRRESLEDPNVNRVGKKVQNHYALFMQDEITLGDRWELVLGARFDRHEQFGWEISPRAYLLYHPVQGLTLKAGVGRGFKAPTLKQLSAEFESWAAMGGRGVIRGNPDLQPETNLSYELGAAYEADTWSAGATFFHNNVRNLIDTVRQSTCFAPGRVCLAYENVARVRLQGVELTAGADLSARWRLDGNYTYLDARDQITGEPMTDRSRHRANATLAWKPLASLSTRMQLEYIGAQFRSDKQGKRPGYTLLHWYMDYALSSNLTVQVGVENLTDKRLANEDIGLFSRADEGRRYFVGMRVQF</sequence>
<keyword evidence="9 12" id="KW-0472">Membrane</keyword>
<dbReference type="CDD" id="cd01347">
    <property type="entry name" value="ligand_gated_channel"/>
    <property type="match status" value="1"/>
</dbReference>
<evidence type="ECO:0000256" key="13">
    <source>
        <dbReference type="RuleBase" id="RU003357"/>
    </source>
</evidence>
<dbReference type="Pfam" id="PF07715">
    <property type="entry name" value="Plug"/>
    <property type="match status" value="1"/>
</dbReference>
<keyword evidence="5 12" id="KW-0812">Transmembrane</keyword>
<evidence type="ECO:0000259" key="17">
    <source>
        <dbReference type="Pfam" id="PF07715"/>
    </source>
</evidence>
<keyword evidence="4 12" id="KW-1134">Transmembrane beta strand</keyword>
<feature type="domain" description="TonB-dependent receptor plug" evidence="17">
    <location>
        <begin position="65"/>
        <end position="172"/>
    </location>
</feature>